<feature type="region of interest" description="Disordered" evidence="1">
    <location>
        <begin position="403"/>
        <end position="424"/>
    </location>
</feature>
<dbReference type="InterPro" id="IPR048248">
    <property type="entry name" value="PUA_eIF2d-like"/>
</dbReference>
<dbReference type="InterPro" id="IPR039757">
    <property type="entry name" value="EIF2D"/>
</dbReference>
<organism evidence="3 4">
    <name type="scientific">Microthyrium microscopicum</name>
    <dbReference type="NCBI Taxonomy" id="703497"/>
    <lineage>
        <taxon>Eukaryota</taxon>
        <taxon>Fungi</taxon>
        <taxon>Dikarya</taxon>
        <taxon>Ascomycota</taxon>
        <taxon>Pezizomycotina</taxon>
        <taxon>Dothideomycetes</taxon>
        <taxon>Dothideomycetes incertae sedis</taxon>
        <taxon>Microthyriales</taxon>
        <taxon>Microthyriaceae</taxon>
        <taxon>Microthyrium</taxon>
    </lineage>
</organism>
<dbReference type="InterPro" id="IPR036877">
    <property type="entry name" value="SUI1_dom_sf"/>
</dbReference>
<dbReference type="Pfam" id="PF26292">
    <property type="entry name" value="PUA_elF2D"/>
    <property type="match status" value="1"/>
</dbReference>
<dbReference type="InterPro" id="IPR058886">
    <property type="entry name" value="SWIB_eIF2D"/>
</dbReference>
<dbReference type="CDD" id="cd21156">
    <property type="entry name" value="PUA_eIF2d-like"/>
    <property type="match status" value="1"/>
</dbReference>
<dbReference type="Gene3D" id="3.10.400.20">
    <property type="match status" value="1"/>
</dbReference>
<accession>A0A6A6UIQ6</accession>
<evidence type="ECO:0000259" key="2">
    <source>
        <dbReference type="PROSITE" id="PS50296"/>
    </source>
</evidence>
<dbReference type="Pfam" id="PF01253">
    <property type="entry name" value="SUI1"/>
    <property type="match status" value="1"/>
</dbReference>
<dbReference type="InterPro" id="IPR057429">
    <property type="entry name" value="WH_eIF2D"/>
</dbReference>
<dbReference type="PANTHER" id="PTHR12217:SF4">
    <property type="entry name" value="EUKARYOTIC TRANSLATION INITIATION FACTOR 2D"/>
    <property type="match status" value="1"/>
</dbReference>
<dbReference type="GO" id="GO:0003743">
    <property type="term" value="F:translation initiation factor activity"/>
    <property type="evidence" value="ECO:0007669"/>
    <property type="project" value="InterPro"/>
</dbReference>
<keyword evidence="4" id="KW-1185">Reference proteome</keyword>
<evidence type="ECO:0000256" key="1">
    <source>
        <dbReference type="SAM" id="MobiDB-lite"/>
    </source>
</evidence>
<feature type="region of interest" description="Disordered" evidence="1">
    <location>
        <begin position="29"/>
        <end position="48"/>
    </location>
</feature>
<feature type="compositionally biased region" description="Basic and acidic residues" evidence="1">
    <location>
        <begin position="405"/>
        <end position="417"/>
    </location>
</feature>
<dbReference type="Pfam" id="PF25304">
    <property type="entry name" value="WHD_eIF2D"/>
    <property type="match status" value="1"/>
</dbReference>
<evidence type="ECO:0000313" key="3">
    <source>
        <dbReference type="EMBL" id="KAF2671586.1"/>
    </source>
</evidence>
<evidence type="ECO:0000313" key="4">
    <source>
        <dbReference type="Proteomes" id="UP000799302"/>
    </source>
</evidence>
<name>A0A6A6UIQ6_9PEZI</name>
<dbReference type="SUPFAM" id="SSF47592">
    <property type="entry name" value="SWIB/MDM2 domain"/>
    <property type="match status" value="1"/>
</dbReference>
<dbReference type="CDD" id="cd11608">
    <property type="entry name" value="eIF2D_C"/>
    <property type="match status" value="1"/>
</dbReference>
<dbReference type="SUPFAM" id="SSF88697">
    <property type="entry name" value="PUA domain-like"/>
    <property type="match status" value="1"/>
</dbReference>
<dbReference type="SUPFAM" id="SSF55159">
    <property type="entry name" value="eIF1-like"/>
    <property type="match status" value="1"/>
</dbReference>
<reference evidence="3" key="1">
    <citation type="journal article" date="2020" name="Stud. Mycol.">
        <title>101 Dothideomycetes genomes: a test case for predicting lifestyles and emergence of pathogens.</title>
        <authorList>
            <person name="Haridas S."/>
            <person name="Albert R."/>
            <person name="Binder M."/>
            <person name="Bloem J."/>
            <person name="Labutti K."/>
            <person name="Salamov A."/>
            <person name="Andreopoulos B."/>
            <person name="Baker S."/>
            <person name="Barry K."/>
            <person name="Bills G."/>
            <person name="Bluhm B."/>
            <person name="Cannon C."/>
            <person name="Castanera R."/>
            <person name="Culley D."/>
            <person name="Daum C."/>
            <person name="Ezra D."/>
            <person name="Gonzalez J."/>
            <person name="Henrissat B."/>
            <person name="Kuo A."/>
            <person name="Liang C."/>
            <person name="Lipzen A."/>
            <person name="Lutzoni F."/>
            <person name="Magnuson J."/>
            <person name="Mondo S."/>
            <person name="Nolan M."/>
            <person name="Ohm R."/>
            <person name="Pangilinan J."/>
            <person name="Park H.-J."/>
            <person name="Ramirez L."/>
            <person name="Alfaro M."/>
            <person name="Sun H."/>
            <person name="Tritt A."/>
            <person name="Yoshinaga Y."/>
            <person name="Zwiers L.-H."/>
            <person name="Turgeon B."/>
            <person name="Goodwin S."/>
            <person name="Spatafora J."/>
            <person name="Crous P."/>
            <person name="Grigoriev I."/>
        </authorList>
    </citation>
    <scope>NUCLEOTIDE SEQUENCE</scope>
    <source>
        <strain evidence="3">CBS 115976</strain>
    </source>
</reference>
<feature type="region of interest" description="Disordered" evidence="1">
    <location>
        <begin position="241"/>
        <end position="264"/>
    </location>
</feature>
<dbReference type="EMBL" id="MU004232">
    <property type="protein sequence ID" value="KAF2671586.1"/>
    <property type="molecule type" value="Genomic_DNA"/>
</dbReference>
<gene>
    <name evidence="3" type="ORF">BT63DRAFT_369624</name>
</gene>
<dbReference type="PANTHER" id="PTHR12217">
    <property type="entry name" value="EUKARYOTIC TRANSLATION INITIATION FACTOR 2D"/>
    <property type="match status" value="1"/>
</dbReference>
<dbReference type="InterPro" id="IPR039759">
    <property type="entry name" value="eIF2D_SUI1"/>
</dbReference>
<dbReference type="InterPro" id="IPR036885">
    <property type="entry name" value="SWIB_MDM2_dom_sf"/>
</dbReference>
<dbReference type="Proteomes" id="UP000799302">
    <property type="component" value="Unassembled WGS sequence"/>
</dbReference>
<sequence length="644" mass="70425">MFKKKPNIKQLSPLRSSDRRKLADQIIADLSLPLPPKPANDASPEDKAAATVKLTSLRNALLPENVQAAKFSTTAGPDLKNVNGTVYIGAHSGGDVRVLWVHVSDRLWPSIYTLWHNPRVIPLLTTPAMVVGKIQAGADLMTPGLANGPPFPSKAKKGALVAVASYENPSVPLAVGVCAVDVSALGRVQGMKGVAVEILSWVGDEVWSWSPSGKLGGEPPAILEAWLEEDEVLEITQDVGGVRLDGPSEEDENKSQEKSKAIQPEMDYDQREWTTQGSSCQTRRRIMLTLLDIDDAFFKALLFGIYRAKESGSAPRYGLDFPLKPSFIMAKLIQPYLPIFGPGDAEALQIKKTSWKNMKKFLKHLDKLKPPFCLTKDQGGETIISVLDFDHWELEDFKPYSLPKKAKDSSSEGKGKGPEVASGADSSVGQKIKIVALYKTKEKFSQLFGSPEDARGYHTATEIKDVVNEYIEKENLVSGNNKRVVKLNPFLANDVVDSKDPKNRDFVARGTIPRDTLADRVVAASSAYHVILRNTSTPDSSSKPKAGAPPKILITQETRSGNKTVTKISGLEVFFIPPQPLADELRKTCAGSTSVDHLVGSSPKHPVMEVMVQGPQAQTVQTALEKRGIDKRWIEVVDKTKKKK</sequence>
<dbReference type="PROSITE" id="PS50890">
    <property type="entry name" value="PUA"/>
    <property type="match status" value="1"/>
</dbReference>
<protein>
    <recommendedName>
        <fullName evidence="2">SUI1 domain-containing protein</fullName>
    </recommendedName>
</protein>
<dbReference type="Gene3D" id="3.30.780.10">
    <property type="entry name" value="SUI1-like domain"/>
    <property type="match status" value="1"/>
</dbReference>
<dbReference type="FunFam" id="3.30.780.10:FF:000008">
    <property type="entry name" value="eukaryotic translation initiation factor 2D"/>
    <property type="match status" value="1"/>
</dbReference>
<dbReference type="AlphaFoldDB" id="A0A6A6UIQ6"/>
<dbReference type="InterPro" id="IPR001950">
    <property type="entry name" value="SUI1"/>
</dbReference>
<dbReference type="PROSITE" id="PS50296">
    <property type="entry name" value="SUI1"/>
    <property type="match status" value="1"/>
</dbReference>
<feature type="domain" description="SUI1" evidence="2">
    <location>
        <begin position="552"/>
        <end position="628"/>
    </location>
</feature>
<dbReference type="InterPro" id="IPR015947">
    <property type="entry name" value="PUA-like_sf"/>
</dbReference>
<dbReference type="GO" id="GO:0001731">
    <property type="term" value="P:formation of translation preinitiation complex"/>
    <property type="evidence" value="ECO:0007669"/>
    <property type="project" value="InterPro"/>
</dbReference>
<feature type="region of interest" description="Disordered" evidence="1">
    <location>
        <begin position="1"/>
        <end position="20"/>
    </location>
</feature>
<dbReference type="Pfam" id="PF26291">
    <property type="entry name" value="SWIB_eIF2D"/>
    <property type="match status" value="1"/>
</dbReference>
<dbReference type="OrthoDB" id="199771at2759"/>
<proteinExistence type="predicted"/>